<dbReference type="EMBL" id="QKWP01001077">
    <property type="protein sequence ID" value="RIB11964.1"/>
    <property type="molecule type" value="Genomic_DNA"/>
</dbReference>
<reference evidence="1 2" key="1">
    <citation type="submission" date="2018-06" db="EMBL/GenBank/DDBJ databases">
        <title>Comparative genomics reveals the genomic features of Rhizophagus irregularis, R. cerebriforme, R. diaphanum and Gigaspora rosea, and their symbiotic lifestyle signature.</title>
        <authorList>
            <person name="Morin E."/>
            <person name="San Clemente H."/>
            <person name="Chen E.C.H."/>
            <person name="De La Providencia I."/>
            <person name="Hainaut M."/>
            <person name="Kuo A."/>
            <person name="Kohler A."/>
            <person name="Murat C."/>
            <person name="Tang N."/>
            <person name="Roy S."/>
            <person name="Loubradou J."/>
            <person name="Henrissat B."/>
            <person name="Grigoriev I.V."/>
            <person name="Corradi N."/>
            <person name="Roux C."/>
            <person name="Martin F.M."/>
        </authorList>
    </citation>
    <scope>NUCLEOTIDE SEQUENCE [LARGE SCALE GENOMIC DNA]</scope>
    <source>
        <strain evidence="1 2">DAOM 194757</strain>
    </source>
</reference>
<protein>
    <submittedName>
        <fullName evidence="1">Uncharacterized protein</fullName>
    </submittedName>
</protein>
<organism evidence="1 2">
    <name type="scientific">Gigaspora rosea</name>
    <dbReference type="NCBI Taxonomy" id="44941"/>
    <lineage>
        <taxon>Eukaryota</taxon>
        <taxon>Fungi</taxon>
        <taxon>Fungi incertae sedis</taxon>
        <taxon>Mucoromycota</taxon>
        <taxon>Glomeromycotina</taxon>
        <taxon>Glomeromycetes</taxon>
        <taxon>Diversisporales</taxon>
        <taxon>Gigasporaceae</taxon>
        <taxon>Gigaspora</taxon>
    </lineage>
</organism>
<evidence type="ECO:0000313" key="2">
    <source>
        <dbReference type="Proteomes" id="UP000266673"/>
    </source>
</evidence>
<keyword evidence="2" id="KW-1185">Reference proteome</keyword>
<sequence length="89" mass="10628">MTRSKQRGRIIMTRSKQRGRIIITLKRLLWNHILQNSTIALFSETMFHKVGRRLYWSNDFKVFITLRRLYILKLSKLAKTIFGKDASDT</sequence>
<gene>
    <name evidence="1" type="ORF">C2G38_2102195</name>
</gene>
<dbReference type="AlphaFoldDB" id="A0A397UP76"/>
<comment type="caution">
    <text evidence="1">The sequence shown here is derived from an EMBL/GenBank/DDBJ whole genome shotgun (WGS) entry which is preliminary data.</text>
</comment>
<proteinExistence type="predicted"/>
<dbReference type="Proteomes" id="UP000266673">
    <property type="component" value="Unassembled WGS sequence"/>
</dbReference>
<name>A0A397UP76_9GLOM</name>
<accession>A0A397UP76</accession>
<evidence type="ECO:0000313" key="1">
    <source>
        <dbReference type="EMBL" id="RIB11964.1"/>
    </source>
</evidence>